<dbReference type="GO" id="GO:0003824">
    <property type="term" value="F:catalytic activity"/>
    <property type="evidence" value="ECO:0007669"/>
    <property type="project" value="InterPro"/>
</dbReference>
<feature type="compositionally biased region" description="Basic residues" evidence="1">
    <location>
        <begin position="202"/>
        <end position="220"/>
    </location>
</feature>
<dbReference type="Gene3D" id="1.10.340.30">
    <property type="entry name" value="Hypothetical protein, domain 2"/>
    <property type="match status" value="1"/>
</dbReference>
<evidence type="ECO:0000256" key="1">
    <source>
        <dbReference type="SAM" id="MobiDB-lite"/>
    </source>
</evidence>
<dbReference type="AlphaFoldDB" id="X0SXG9"/>
<reference evidence="2" key="1">
    <citation type="journal article" date="2014" name="Front. Microbiol.">
        <title>High frequency of phylogenetically diverse reductive dehalogenase-homologous genes in deep subseafloor sedimentary metagenomes.</title>
        <authorList>
            <person name="Kawai M."/>
            <person name="Futagami T."/>
            <person name="Toyoda A."/>
            <person name="Takaki Y."/>
            <person name="Nishi S."/>
            <person name="Hori S."/>
            <person name="Arai W."/>
            <person name="Tsubouchi T."/>
            <person name="Morono Y."/>
            <person name="Uchiyama I."/>
            <person name="Ito T."/>
            <person name="Fujiyama A."/>
            <person name="Inagaki F."/>
            <person name="Takami H."/>
        </authorList>
    </citation>
    <scope>NUCLEOTIDE SEQUENCE</scope>
    <source>
        <strain evidence="2">Expedition CK06-06</strain>
    </source>
</reference>
<proteinExistence type="predicted"/>
<gene>
    <name evidence="2" type="ORF">S01H1_18444</name>
</gene>
<dbReference type="GO" id="GO:0006281">
    <property type="term" value="P:DNA repair"/>
    <property type="evidence" value="ECO:0007669"/>
    <property type="project" value="InterPro"/>
</dbReference>
<name>X0SXG9_9ZZZZ</name>
<organism evidence="2">
    <name type="scientific">marine sediment metagenome</name>
    <dbReference type="NCBI Taxonomy" id="412755"/>
    <lineage>
        <taxon>unclassified sequences</taxon>
        <taxon>metagenomes</taxon>
        <taxon>ecological metagenomes</taxon>
    </lineage>
</organism>
<sequence>MKNSSEYSRKLHRLYNSLKRKYPKVQPVTHDDLVEALIYSIVSENLTARAAQTAMKRLAENFVDFNDLRVSRSEEIIETLGEDTPETKQIASSLTRALAAVFNRYNTLSLEALEKIGKRPAKQALRQMDGTSRFVVNYCVLTALHGHAIPLTGRMLEYLRDNELVHPDADEQEIEGFLTRQIPARNGYEFYRLLRAQSELRKGRKKTTRKKKTKKTKKRK</sequence>
<evidence type="ECO:0000313" key="2">
    <source>
        <dbReference type="EMBL" id="GAF80612.1"/>
    </source>
</evidence>
<dbReference type="EMBL" id="BARS01009861">
    <property type="protein sequence ID" value="GAF80612.1"/>
    <property type="molecule type" value="Genomic_DNA"/>
</dbReference>
<feature type="region of interest" description="Disordered" evidence="1">
    <location>
        <begin position="200"/>
        <end position="220"/>
    </location>
</feature>
<dbReference type="InterPro" id="IPR011257">
    <property type="entry name" value="DNA_glycosylase"/>
</dbReference>
<dbReference type="InterPro" id="IPR023170">
    <property type="entry name" value="HhH_base_excis_C"/>
</dbReference>
<dbReference type="Gene3D" id="1.10.1670.10">
    <property type="entry name" value="Helix-hairpin-Helix base-excision DNA repair enzymes (C-terminal)"/>
    <property type="match status" value="1"/>
</dbReference>
<dbReference type="SUPFAM" id="SSF48150">
    <property type="entry name" value="DNA-glycosylase"/>
    <property type="match status" value="1"/>
</dbReference>
<comment type="caution">
    <text evidence="2">The sequence shown here is derived from an EMBL/GenBank/DDBJ whole genome shotgun (WGS) entry which is preliminary data.</text>
</comment>
<protein>
    <recommendedName>
        <fullName evidence="3">HhH-GPD domain-containing protein</fullName>
    </recommendedName>
</protein>
<accession>X0SXG9</accession>
<evidence type="ECO:0008006" key="3">
    <source>
        <dbReference type="Google" id="ProtNLM"/>
    </source>
</evidence>